<protein>
    <submittedName>
        <fullName evidence="1">Uncharacterized protein</fullName>
    </submittedName>
</protein>
<dbReference type="EMBL" id="GBXM01033776">
    <property type="protein sequence ID" value="JAH74801.1"/>
    <property type="molecule type" value="Transcribed_RNA"/>
</dbReference>
<organism evidence="1">
    <name type="scientific">Anguilla anguilla</name>
    <name type="common">European freshwater eel</name>
    <name type="synonym">Muraena anguilla</name>
    <dbReference type="NCBI Taxonomy" id="7936"/>
    <lineage>
        <taxon>Eukaryota</taxon>
        <taxon>Metazoa</taxon>
        <taxon>Chordata</taxon>
        <taxon>Craniata</taxon>
        <taxon>Vertebrata</taxon>
        <taxon>Euteleostomi</taxon>
        <taxon>Actinopterygii</taxon>
        <taxon>Neopterygii</taxon>
        <taxon>Teleostei</taxon>
        <taxon>Anguilliformes</taxon>
        <taxon>Anguillidae</taxon>
        <taxon>Anguilla</taxon>
    </lineage>
</organism>
<evidence type="ECO:0000313" key="1">
    <source>
        <dbReference type="EMBL" id="JAH74801.1"/>
    </source>
</evidence>
<reference evidence="1" key="2">
    <citation type="journal article" date="2015" name="Fish Shellfish Immunol.">
        <title>Early steps in the European eel (Anguilla anguilla)-Vibrio vulnificus interaction in the gills: Role of the RtxA13 toxin.</title>
        <authorList>
            <person name="Callol A."/>
            <person name="Pajuelo D."/>
            <person name="Ebbesson L."/>
            <person name="Teles M."/>
            <person name="MacKenzie S."/>
            <person name="Amaro C."/>
        </authorList>
    </citation>
    <scope>NUCLEOTIDE SEQUENCE</scope>
</reference>
<accession>A0A0E9V9W6</accession>
<reference evidence="1" key="1">
    <citation type="submission" date="2014-11" db="EMBL/GenBank/DDBJ databases">
        <authorList>
            <person name="Amaro Gonzalez C."/>
        </authorList>
    </citation>
    <scope>NUCLEOTIDE SEQUENCE</scope>
</reference>
<name>A0A0E9V9W6_ANGAN</name>
<sequence length="35" mass="3901">MEILTFFKKEFWLNGQNLTAVQSIGSCIVTIPTAV</sequence>
<dbReference type="AlphaFoldDB" id="A0A0E9V9W6"/>
<proteinExistence type="predicted"/>